<dbReference type="InterPro" id="IPR052043">
    <property type="entry name" value="PolySaccharide_Degr_Enz"/>
</dbReference>
<dbReference type="PANTHER" id="PTHR33886:SF8">
    <property type="entry name" value="UNSATURATED RHAMNOGALACTURONAN HYDROLASE (EUROFUNG)"/>
    <property type="match status" value="1"/>
</dbReference>
<dbReference type="Pfam" id="PF16153">
    <property type="entry name" value="DUF4861"/>
    <property type="match status" value="1"/>
</dbReference>
<keyword evidence="1" id="KW-0378">Hydrolase</keyword>
<sequence>MRSIKRLTMAAAGAATVAFALPAGVAAQGAPTFGMEPAWQVVPARPNLVFAPDRIPDRAAVLRAADYVAAAQIADMARHPLPLSTGGALDSAASNWVAATFYVGAARLARVSSQPETLRFLTATAEHYNYAMRGARSGKTMLNADDIAIGDLYQELYARRRQDGVLMPLQQRLDYSIPHLMRTEETPALVWWWCDALFMAPPVMARMSAITGDPKYLIAMDREWRRTAGLLWDKQQRLFFRDARFLDRTSANGAPVFWSRGNGWVLAGLARTIEAMPADFAGRNYYLDLFRQLAARTAELQGRDGLWRASLLDPAAFPEPETSGSGLLLYGIAWGVNHGLLPRNRYVPAVTRGWAALNRHVLPSGLLGAVQKTGDQPVATAATDVGLYGTGAYLLTAMEVADLARGAAALPVPQPQADSEQVIASTTPQPPAPRTVTGDAERARRAAEMTATAALAYDPAVLGRPATIEPLTPPTGDAARPRAIVHYAPERLDDILWENDKVALRIYGPALEAKEPPSGSGIDVWGKRVRWPFMQRQLRFPNYHVDRGEGLDFYDVGGSRGAGALGIWYGNKLWTSRNWATHRVLDTGGKVARFEVTYKPWPVDVVRRVWETRSFALPMGSHFTRMVSTLGSDDSKQPLVVGIGIGKRKTAAGTGRVVRDQANGRLTFHEPADPGHGAVSITVAADPATVVGFAQDADNYLMLVRVQPGTPFAYYTGYGWDRGLDVRSAADWDALVAGTRFDFDAGR</sequence>
<dbReference type="InterPro" id="IPR032342">
    <property type="entry name" value="DUF4861"/>
</dbReference>
<gene>
    <name evidence="3" type="ORF">GCM10009102_05750</name>
</gene>
<dbReference type="InterPro" id="IPR010905">
    <property type="entry name" value="Glyco_hydro_88"/>
</dbReference>
<dbReference type="Pfam" id="PF07470">
    <property type="entry name" value="Glyco_hydro_88"/>
    <property type="match status" value="1"/>
</dbReference>
<evidence type="ECO:0000313" key="4">
    <source>
        <dbReference type="Proteomes" id="UP001500238"/>
    </source>
</evidence>
<accession>A0ABN1HNG5</accession>
<reference evidence="4" key="1">
    <citation type="journal article" date="2019" name="Int. J. Syst. Evol. Microbiol.">
        <title>The Global Catalogue of Microorganisms (GCM) 10K type strain sequencing project: providing services to taxonomists for standard genome sequencing and annotation.</title>
        <authorList>
            <consortium name="The Broad Institute Genomics Platform"/>
            <consortium name="The Broad Institute Genome Sequencing Center for Infectious Disease"/>
            <person name="Wu L."/>
            <person name="Ma J."/>
        </authorList>
    </citation>
    <scope>NUCLEOTIDE SEQUENCE [LARGE SCALE GENOMIC DNA]</scope>
    <source>
        <strain evidence="4">JCM 14603</strain>
    </source>
</reference>
<evidence type="ECO:0008006" key="5">
    <source>
        <dbReference type="Google" id="ProtNLM"/>
    </source>
</evidence>
<dbReference type="PANTHER" id="PTHR33886">
    <property type="entry name" value="UNSATURATED RHAMNOGALACTURONAN HYDROLASE (EUROFUNG)"/>
    <property type="match status" value="1"/>
</dbReference>
<evidence type="ECO:0000256" key="2">
    <source>
        <dbReference type="SAM" id="SignalP"/>
    </source>
</evidence>
<proteinExistence type="predicted"/>
<evidence type="ECO:0000256" key="1">
    <source>
        <dbReference type="ARBA" id="ARBA00022801"/>
    </source>
</evidence>
<protein>
    <recommendedName>
        <fullName evidence="5">Rhamnogalacturonyl hydrolase YesR</fullName>
    </recommendedName>
</protein>
<dbReference type="Proteomes" id="UP001500238">
    <property type="component" value="Unassembled WGS sequence"/>
</dbReference>
<name>A0ABN1HNG5_9SPHN</name>
<feature type="chain" id="PRO_5046099770" description="Rhamnogalacturonyl hydrolase YesR" evidence="2">
    <location>
        <begin position="21"/>
        <end position="747"/>
    </location>
</feature>
<organism evidence="3 4">
    <name type="scientific">Sphingomonas insulae</name>
    <dbReference type="NCBI Taxonomy" id="424800"/>
    <lineage>
        <taxon>Bacteria</taxon>
        <taxon>Pseudomonadati</taxon>
        <taxon>Pseudomonadota</taxon>
        <taxon>Alphaproteobacteria</taxon>
        <taxon>Sphingomonadales</taxon>
        <taxon>Sphingomonadaceae</taxon>
        <taxon>Sphingomonas</taxon>
    </lineage>
</organism>
<keyword evidence="4" id="KW-1185">Reference proteome</keyword>
<dbReference type="InterPro" id="IPR012341">
    <property type="entry name" value="6hp_glycosidase-like_sf"/>
</dbReference>
<dbReference type="EMBL" id="BAAAES010000004">
    <property type="protein sequence ID" value="GAA0660091.1"/>
    <property type="molecule type" value="Genomic_DNA"/>
</dbReference>
<dbReference type="SUPFAM" id="SSF48208">
    <property type="entry name" value="Six-hairpin glycosidases"/>
    <property type="match status" value="1"/>
</dbReference>
<feature type="signal peptide" evidence="2">
    <location>
        <begin position="1"/>
        <end position="20"/>
    </location>
</feature>
<comment type="caution">
    <text evidence="3">The sequence shown here is derived from an EMBL/GenBank/DDBJ whole genome shotgun (WGS) entry which is preliminary data.</text>
</comment>
<dbReference type="RefSeq" id="WP_208404201.1">
    <property type="nucleotide sequence ID" value="NZ_BAAAES010000004.1"/>
</dbReference>
<dbReference type="InterPro" id="IPR008928">
    <property type="entry name" value="6-hairpin_glycosidase_sf"/>
</dbReference>
<dbReference type="Gene3D" id="1.50.10.10">
    <property type="match status" value="1"/>
</dbReference>
<keyword evidence="2" id="KW-0732">Signal</keyword>
<evidence type="ECO:0000313" key="3">
    <source>
        <dbReference type="EMBL" id="GAA0660091.1"/>
    </source>
</evidence>